<reference evidence="3" key="1">
    <citation type="submission" date="2019-10" db="EMBL/GenBank/DDBJ databases">
        <title>Muricauda hadale sp. nov., a piezophilic bacterium isolated from hadopelagic water of the Mariana Trench.</title>
        <authorList>
            <person name="Wei Y."/>
        </authorList>
    </citation>
    <scope>NUCLEOTIDE SEQUENCE [LARGE SCALE GENOMIC DNA]</scope>
    <source>
        <strain evidence="3">MT-229</strain>
    </source>
</reference>
<evidence type="ECO:0000259" key="2">
    <source>
        <dbReference type="Pfam" id="PF06445"/>
    </source>
</evidence>
<dbReference type="InterPro" id="IPR011256">
    <property type="entry name" value="Reg_factor_effector_dom_sf"/>
</dbReference>
<sequence length="298" mass="34316">MKKVFISIPILLLVVLLWYLFIKPQDYQVNFKAKAIPGTIYETVKAWNMGLDSVVPLRFESPTHFEQTIVMNDSVHIYEWNITPIHDSLSQVKVNIKDPENTLKNKVSVPFSDTDFEKGSRKTLLDFNGFLNDHLKDFKVSIVGEAELFSSFCACVALNTTPENKARGMMANYSLLNSFLVDNGVTLNGLPFVEVENWDIKANMLTYNFCYPIVRSEKLPNHPDISYKRIFSKRSLKAIYNGNYITSDRAWYALLDYAKRNNIPVENKPIEVFYNNPNMGGNELNWKTEVYLPLKESK</sequence>
<proteinExistence type="predicted"/>
<keyword evidence="1" id="KW-0812">Transmembrane</keyword>
<dbReference type="Gene3D" id="3.20.80.10">
    <property type="entry name" value="Regulatory factor, effector binding domain"/>
    <property type="match status" value="1"/>
</dbReference>
<dbReference type="AlphaFoldDB" id="A0A5N5ITV2"/>
<dbReference type="EMBL" id="VNIK02000004">
    <property type="protein sequence ID" value="KAB5489367.1"/>
    <property type="molecule type" value="Genomic_DNA"/>
</dbReference>
<comment type="caution">
    <text evidence="3">The sequence shown here is derived from an EMBL/GenBank/DDBJ whole genome shotgun (WGS) entry which is preliminary data.</text>
</comment>
<dbReference type="Proteomes" id="UP000319204">
    <property type="component" value="Unassembled WGS sequence"/>
</dbReference>
<keyword evidence="1" id="KW-0472">Membrane</keyword>
<dbReference type="InterPro" id="IPR029442">
    <property type="entry name" value="GyrI-like"/>
</dbReference>
<accession>A0A5N5ITV2</accession>
<gene>
    <name evidence="3" type="ORF">FOT42_007950</name>
</gene>
<evidence type="ECO:0000313" key="3">
    <source>
        <dbReference type="EMBL" id="KAB5489367.1"/>
    </source>
</evidence>
<dbReference type="SUPFAM" id="SSF55136">
    <property type="entry name" value="Probable bacterial effector-binding domain"/>
    <property type="match status" value="1"/>
</dbReference>
<feature type="domain" description="GyrI-like small molecule binding" evidence="2">
    <location>
        <begin position="189"/>
        <end position="295"/>
    </location>
</feature>
<dbReference type="RefSeq" id="WP_151890040.1">
    <property type="nucleotide sequence ID" value="NZ_VNIK02000004.1"/>
</dbReference>
<dbReference type="Pfam" id="PF06445">
    <property type="entry name" value="GyrI-like"/>
    <property type="match status" value="1"/>
</dbReference>
<keyword evidence="4" id="KW-1185">Reference proteome</keyword>
<protein>
    <submittedName>
        <fullName evidence="3">AraC family transcriptional regulator</fullName>
    </submittedName>
</protein>
<organism evidence="3 4">
    <name type="scientific">Flagellimonas hadalis</name>
    <dbReference type="NCBI Taxonomy" id="2597517"/>
    <lineage>
        <taxon>Bacteria</taxon>
        <taxon>Pseudomonadati</taxon>
        <taxon>Bacteroidota</taxon>
        <taxon>Flavobacteriia</taxon>
        <taxon>Flavobacteriales</taxon>
        <taxon>Flavobacteriaceae</taxon>
        <taxon>Flagellimonas</taxon>
    </lineage>
</organism>
<evidence type="ECO:0000256" key="1">
    <source>
        <dbReference type="SAM" id="Phobius"/>
    </source>
</evidence>
<name>A0A5N5ITV2_9FLAO</name>
<evidence type="ECO:0000313" key="4">
    <source>
        <dbReference type="Proteomes" id="UP000319204"/>
    </source>
</evidence>
<dbReference type="OrthoDB" id="1421367at2"/>
<keyword evidence="1" id="KW-1133">Transmembrane helix</keyword>
<feature type="transmembrane region" description="Helical" evidence="1">
    <location>
        <begin position="6"/>
        <end position="22"/>
    </location>
</feature>